<proteinExistence type="predicted"/>
<feature type="domain" description="J" evidence="3">
    <location>
        <begin position="56"/>
        <end position="120"/>
    </location>
</feature>
<dbReference type="PRINTS" id="PR00625">
    <property type="entry name" value="JDOMAIN"/>
</dbReference>
<evidence type="ECO:0000259" key="3">
    <source>
        <dbReference type="PROSITE" id="PS50076"/>
    </source>
</evidence>
<sequence>MCSRKHHAIFHACIVNRDWVFFDFTARVIVVCGFCYIPLSNSDLIHSCETSRMGDTYYRILGVSQDASQEEIRVAYRRLLYQYHPDRNQGPGASEKFKESVDVYRVLSDAKKKEIYDRSGVDGLRLNKAEEDEKEEKERAEKYGEPTGPGSPGYFYYNFQPERKRKRSHNNSRLELDGGGANMFVGRGVENGMNLGQRPLKDPPVKHDLLVSLESISTGSLQLAVLRRQIIGADNSSRMQEKIFALKIKPGMRSGTKIIFPEAGSPRPGRVPADIVFVIKDKPHPKFTRQGFDIRYSLELLLKYALCGCVVHVPLLDGSTAPLQLDSVIRPNTSRR</sequence>
<evidence type="ECO:0000313" key="4">
    <source>
        <dbReference type="Proteomes" id="UP000095287"/>
    </source>
</evidence>
<dbReference type="GO" id="GO:0051087">
    <property type="term" value="F:protein-folding chaperone binding"/>
    <property type="evidence" value="ECO:0007669"/>
    <property type="project" value="TreeGrafter"/>
</dbReference>
<dbReference type="WBParaSite" id="L893_g8878.t1">
    <property type="protein sequence ID" value="L893_g8878.t1"/>
    <property type="gene ID" value="L893_g8878"/>
</dbReference>
<name>A0A1I8AU01_9BILA</name>
<accession>A0A1I8AU01</accession>
<dbReference type="FunFam" id="2.60.260.20:FF:000002">
    <property type="entry name" value="Dnaj homolog subfamily b member"/>
    <property type="match status" value="1"/>
</dbReference>
<dbReference type="SUPFAM" id="SSF46565">
    <property type="entry name" value="Chaperone J-domain"/>
    <property type="match status" value="1"/>
</dbReference>
<dbReference type="InterPro" id="IPR001623">
    <property type="entry name" value="DnaJ_domain"/>
</dbReference>
<dbReference type="CDD" id="cd06257">
    <property type="entry name" value="DnaJ"/>
    <property type="match status" value="1"/>
</dbReference>
<dbReference type="SMART" id="SM00271">
    <property type="entry name" value="DnaJ"/>
    <property type="match status" value="1"/>
</dbReference>
<dbReference type="Gene3D" id="1.10.287.110">
    <property type="entry name" value="DnaJ domain"/>
    <property type="match status" value="1"/>
</dbReference>
<protein>
    <submittedName>
        <fullName evidence="5">J domain-containing protein</fullName>
    </submittedName>
</protein>
<evidence type="ECO:0000256" key="1">
    <source>
        <dbReference type="ARBA" id="ARBA00023186"/>
    </source>
</evidence>
<organism evidence="4 5">
    <name type="scientific">Steinernema glaseri</name>
    <dbReference type="NCBI Taxonomy" id="37863"/>
    <lineage>
        <taxon>Eukaryota</taxon>
        <taxon>Metazoa</taxon>
        <taxon>Ecdysozoa</taxon>
        <taxon>Nematoda</taxon>
        <taxon>Chromadorea</taxon>
        <taxon>Rhabditida</taxon>
        <taxon>Tylenchina</taxon>
        <taxon>Panagrolaimomorpha</taxon>
        <taxon>Strongyloidoidea</taxon>
        <taxon>Steinernematidae</taxon>
        <taxon>Steinernema</taxon>
    </lineage>
</organism>
<dbReference type="Gene3D" id="2.60.260.20">
    <property type="entry name" value="Urease metallochaperone UreE, N-terminal domain"/>
    <property type="match status" value="2"/>
</dbReference>
<dbReference type="Proteomes" id="UP000095287">
    <property type="component" value="Unplaced"/>
</dbReference>
<dbReference type="GO" id="GO:0006457">
    <property type="term" value="P:protein folding"/>
    <property type="evidence" value="ECO:0007669"/>
    <property type="project" value="InterPro"/>
</dbReference>
<dbReference type="AlphaFoldDB" id="A0A1I8AU01"/>
<keyword evidence="1" id="KW-0143">Chaperone</keyword>
<dbReference type="PROSITE" id="PS50076">
    <property type="entry name" value="DNAJ_2"/>
    <property type="match status" value="1"/>
</dbReference>
<dbReference type="GO" id="GO:0051082">
    <property type="term" value="F:unfolded protein binding"/>
    <property type="evidence" value="ECO:0007669"/>
    <property type="project" value="InterPro"/>
</dbReference>
<dbReference type="Pfam" id="PF00226">
    <property type="entry name" value="DnaJ"/>
    <property type="match status" value="1"/>
</dbReference>
<dbReference type="InterPro" id="IPR051339">
    <property type="entry name" value="DnaJ_subfamily_B"/>
</dbReference>
<dbReference type="SUPFAM" id="SSF49493">
    <property type="entry name" value="HSP40/DnaJ peptide-binding domain"/>
    <property type="match status" value="2"/>
</dbReference>
<dbReference type="PANTHER" id="PTHR24078:SF553">
    <property type="entry name" value="DNAJ HOMOLOG SUBFAMILY B MEMBER 5"/>
    <property type="match status" value="1"/>
</dbReference>
<dbReference type="PANTHER" id="PTHR24078">
    <property type="entry name" value="DNAJ HOMOLOG SUBFAMILY C MEMBER"/>
    <property type="match status" value="1"/>
</dbReference>
<dbReference type="InterPro" id="IPR002939">
    <property type="entry name" value="DnaJ_C"/>
</dbReference>
<keyword evidence="4" id="KW-1185">Reference proteome</keyword>
<reference evidence="5" key="1">
    <citation type="submission" date="2016-11" db="UniProtKB">
        <authorList>
            <consortium name="WormBaseParasite"/>
        </authorList>
    </citation>
    <scope>IDENTIFICATION</scope>
</reference>
<dbReference type="InterPro" id="IPR036869">
    <property type="entry name" value="J_dom_sf"/>
</dbReference>
<dbReference type="GO" id="GO:0005829">
    <property type="term" value="C:cytosol"/>
    <property type="evidence" value="ECO:0007669"/>
    <property type="project" value="TreeGrafter"/>
</dbReference>
<evidence type="ECO:0000256" key="2">
    <source>
        <dbReference type="SAM" id="MobiDB-lite"/>
    </source>
</evidence>
<evidence type="ECO:0000313" key="5">
    <source>
        <dbReference type="WBParaSite" id="L893_g8878.t1"/>
    </source>
</evidence>
<dbReference type="InterPro" id="IPR008971">
    <property type="entry name" value="HSP40/DnaJ_pept-bd"/>
</dbReference>
<feature type="compositionally biased region" description="Basic and acidic residues" evidence="2">
    <location>
        <begin position="126"/>
        <end position="144"/>
    </location>
</feature>
<feature type="region of interest" description="Disordered" evidence="2">
    <location>
        <begin position="126"/>
        <end position="154"/>
    </location>
</feature>
<dbReference type="Pfam" id="PF01556">
    <property type="entry name" value="DnaJ_C"/>
    <property type="match status" value="1"/>
</dbReference>